<feature type="binding site" evidence="21">
    <location>
        <begin position="276"/>
        <end position="277"/>
    </location>
    <ligand>
        <name>ATP</name>
        <dbReference type="ChEBI" id="CHEBI:30616"/>
    </ligand>
</feature>
<dbReference type="GO" id="GO:0005524">
    <property type="term" value="F:ATP binding"/>
    <property type="evidence" value="ECO:0007669"/>
    <property type="project" value="UniProtKB-UniRule"/>
</dbReference>
<dbReference type="Pfam" id="PF07478">
    <property type="entry name" value="Dala_Dala_lig_C"/>
    <property type="match status" value="1"/>
</dbReference>
<accession>A0A1F7U211</accession>
<dbReference type="STRING" id="1802391.A3D72_01480"/>
<dbReference type="NCBIfam" id="TIGR01205">
    <property type="entry name" value="D_ala_D_alaTIGR"/>
    <property type="match status" value="1"/>
</dbReference>
<dbReference type="SUPFAM" id="SSF52440">
    <property type="entry name" value="PreATP-grasp domain"/>
    <property type="match status" value="1"/>
</dbReference>
<evidence type="ECO:0000256" key="4">
    <source>
        <dbReference type="ARBA" id="ARBA00004752"/>
    </source>
</evidence>
<evidence type="ECO:0000256" key="21">
    <source>
        <dbReference type="PIRSR" id="PIRSR039102-2"/>
    </source>
</evidence>
<dbReference type="Proteomes" id="UP000176303">
    <property type="component" value="Unassembled WGS sequence"/>
</dbReference>
<feature type="binding site" evidence="21">
    <location>
        <position position="100"/>
    </location>
    <ligand>
        <name>ATP</name>
        <dbReference type="ChEBI" id="CHEBI:30616"/>
    </ligand>
</feature>
<evidence type="ECO:0000313" key="25">
    <source>
        <dbReference type="EMBL" id="OGL72323.1"/>
    </source>
</evidence>
<evidence type="ECO:0000256" key="6">
    <source>
        <dbReference type="ARBA" id="ARBA00012216"/>
    </source>
</evidence>
<comment type="cofactor">
    <cofactor evidence="22">
        <name>Mg(2+)</name>
        <dbReference type="ChEBI" id="CHEBI:18420"/>
    </cofactor>
    <cofactor evidence="22">
        <name>Mn(2+)</name>
        <dbReference type="ChEBI" id="CHEBI:29035"/>
    </cofactor>
    <text evidence="22">Binds 2 magnesium or manganese ions per subunit.</text>
</comment>
<evidence type="ECO:0000256" key="2">
    <source>
        <dbReference type="ARBA" id="ARBA00003921"/>
    </source>
</evidence>
<evidence type="ECO:0000256" key="11">
    <source>
        <dbReference type="ARBA" id="ARBA00022840"/>
    </source>
</evidence>
<feature type="active site" evidence="20">
    <location>
        <position position="16"/>
    </location>
</feature>
<keyword evidence="8 19" id="KW-0436">Ligase</keyword>
<dbReference type="InterPro" id="IPR011127">
    <property type="entry name" value="Dala_Dala_lig_N"/>
</dbReference>
<sequence>MKRLRLAVIFGGRSGEYEVSVVSARSVMKALDPKKFSILPIKISKTGVWSRQLKKSEVDVVFPLVHGTFGEDGCLQGFLEILDIPYIGCNVLASSIGMDKVVQKQIFLHAGLPIVDHQWFMAYAWKKDPRDIVRRIEKSLGYPLFVKPANMGSSVGISRAGDRKALVAGVRLALKYDEKALVERAVSRAREIEVAVLGNDDPRASVPGEVISSNEFYDYDAKYVDGASKSIIPAKLTEKQRRTIQEMAVKCFRAIDGKGMARVDFLISNRGQIFLNEINTIPGFTEISMFPKLWRASGLSYPRLLKCLIVLALKRHAKRAGLFRSYRPKSGWWI</sequence>
<dbReference type="PANTHER" id="PTHR23132:SF25">
    <property type="entry name" value="D-ALANINE--D-ALANINE LIGASE A"/>
    <property type="match status" value="1"/>
</dbReference>
<dbReference type="GO" id="GO:0071555">
    <property type="term" value="P:cell wall organization"/>
    <property type="evidence" value="ECO:0007669"/>
    <property type="project" value="UniProtKB-KW"/>
</dbReference>
<evidence type="ECO:0000256" key="9">
    <source>
        <dbReference type="ARBA" id="ARBA00022723"/>
    </source>
</evidence>
<feature type="active site" evidence="20">
    <location>
        <position position="153"/>
    </location>
</feature>
<dbReference type="NCBIfam" id="NF002378">
    <property type="entry name" value="PRK01372.1"/>
    <property type="match status" value="1"/>
</dbReference>
<dbReference type="GO" id="GO:0046872">
    <property type="term" value="F:metal ion binding"/>
    <property type="evidence" value="ECO:0007669"/>
    <property type="project" value="UniProtKB-KW"/>
</dbReference>
<dbReference type="NCBIfam" id="NF002528">
    <property type="entry name" value="PRK01966.1-4"/>
    <property type="match status" value="1"/>
</dbReference>
<keyword evidence="15 22" id="KW-0464">Manganese</keyword>
<dbReference type="HAMAP" id="MF_00047">
    <property type="entry name" value="Dala_Dala_lig"/>
    <property type="match status" value="1"/>
</dbReference>
<evidence type="ECO:0000256" key="7">
    <source>
        <dbReference type="ARBA" id="ARBA00022490"/>
    </source>
</evidence>
<dbReference type="GO" id="GO:0008360">
    <property type="term" value="P:regulation of cell shape"/>
    <property type="evidence" value="ECO:0007669"/>
    <property type="project" value="UniProtKB-KW"/>
</dbReference>
<dbReference type="UniPathway" id="UPA00219"/>
<evidence type="ECO:0000313" key="26">
    <source>
        <dbReference type="Proteomes" id="UP000176303"/>
    </source>
</evidence>
<feature type="binding site" evidence="21">
    <location>
        <begin position="153"/>
        <end position="154"/>
    </location>
    <ligand>
        <name>ATP</name>
        <dbReference type="ChEBI" id="CHEBI:30616"/>
    </ligand>
</feature>
<evidence type="ECO:0000256" key="18">
    <source>
        <dbReference type="ARBA" id="ARBA00060592"/>
    </source>
</evidence>
<dbReference type="Gene3D" id="3.30.1490.20">
    <property type="entry name" value="ATP-grasp fold, A domain"/>
    <property type="match status" value="1"/>
</dbReference>
<dbReference type="EMBL" id="MGDZ01000067">
    <property type="protein sequence ID" value="OGL72323.1"/>
    <property type="molecule type" value="Genomic_DNA"/>
</dbReference>
<protein>
    <recommendedName>
        <fullName evidence="6 19">D-alanine--D-alanine ligase</fullName>
        <ecNumber evidence="6 19">6.3.2.4</ecNumber>
    </recommendedName>
    <alternativeName>
        <fullName evidence="19">D-Ala-D-Ala ligase</fullName>
    </alternativeName>
    <alternativeName>
        <fullName evidence="19">D-alanylalanine synthetase</fullName>
    </alternativeName>
</protein>
<gene>
    <name evidence="19" type="primary">ddl</name>
    <name evidence="25" type="ORF">A3D72_01480</name>
</gene>
<comment type="pathway">
    <text evidence="18">Glycan biosynthesis.</text>
</comment>
<comment type="function">
    <text evidence="2 19">Cell wall formation.</text>
</comment>
<dbReference type="SUPFAM" id="SSF56059">
    <property type="entry name" value="Glutathione synthetase ATP-binding domain-like"/>
    <property type="match status" value="1"/>
</dbReference>
<dbReference type="InterPro" id="IPR016185">
    <property type="entry name" value="PreATP-grasp_dom_sf"/>
</dbReference>
<evidence type="ECO:0000256" key="13">
    <source>
        <dbReference type="ARBA" id="ARBA00022960"/>
    </source>
</evidence>
<keyword evidence="12 22" id="KW-0460">Magnesium</keyword>
<dbReference type="InterPro" id="IPR011095">
    <property type="entry name" value="Dala_Dala_lig_C"/>
</dbReference>
<dbReference type="GO" id="GO:0008716">
    <property type="term" value="F:D-alanine-D-alanine ligase activity"/>
    <property type="evidence" value="ECO:0007669"/>
    <property type="project" value="UniProtKB-UniRule"/>
</dbReference>
<dbReference type="GO" id="GO:0005829">
    <property type="term" value="C:cytosol"/>
    <property type="evidence" value="ECO:0007669"/>
    <property type="project" value="TreeGrafter"/>
</dbReference>
<evidence type="ECO:0000256" key="15">
    <source>
        <dbReference type="ARBA" id="ARBA00023211"/>
    </source>
</evidence>
<dbReference type="InterPro" id="IPR005905">
    <property type="entry name" value="D_ala_D_ala"/>
</dbReference>
<evidence type="ECO:0000256" key="12">
    <source>
        <dbReference type="ARBA" id="ARBA00022842"/>
    </source>
</evidence>
<comment type="caution">
    <text evidence="25">The sequence shown here is derived from an EMBL/GenBank/DDBJ whole genome shotgun (WGS) entry which is preliminary data.</text>
</comment>
<evidence type="ECO:0000256" key="17">
    <source>
        <dbReference type="ARBA" id="ARBA00047614"/>
    </source>
</evidence>
<feature type="binding site" evidence="21">
    <location>
        <begin position="183"/>
        <end position="191"/>
    </location>
    <ligand>
        <name>ATP</name>
        <dbReference type="ChEBI" id="CHEBI:30616"/>
    </ligand>
</feature>
<dbReference type="PIRSF" id="PIRSF039102">
    <property type="entry name" value="Ddl/VanB"/>
    <property type="match status" value="1"/>
</dbReference>
<evidence type="ECO:0000256" key="14">
    <source>
        <dbReference type="ARBA" id="ARBA00022984"/>
    </source>
</evidence>
<keyword evidence="14 19" id="KW-0573">Peptidoglycan synthesis</keyword>
<name>A0A1F7U211_9BACT</name>
<keyword evidence="16 19" id="KW-0961">Cell wall biogenesis/degradation</keyword>
<comment type="subcellular location">
    <subcellularLocation>
        <location evidence="3 19">Cytoplasm</location>
    </subcellularLocation>
</comment>
<keyword evidence="7 19" id="KW-0963">Cytoplasm</keyword>
<keyword evidence="10 21" id="KW-0547">Nucleotide-binding</keyword>
<dbReference type="Pfam" id="PF01820">
    <property type="entry name" value="Dala_Dala_lig_N"/>
    <property type="match status" value="1"/>
</dbReference>
<comment type="cofactor">
    <cofactor evidence="1">
        <name>Mn(2+)</name>
        <dbReference type="ChEBI" id="CHEBI:29035"/>
    </cofactor>
</comment>
<comment type="catalytic activity">
    <reaction evidence="17 19">
        <text>2 D-alanine + ATP = D-alanyl-D-alanine + ADP + phosphate + H(+)</text>
        <dbReference type="Rhea" id="RHEA:11224"/>
        <dbReference type="ChEBI" id="CHEBI:15378"/>
        <dbReference type="ChEBI" id="CHEBI:30616"/>
        <dbReference type="ChEBI" id="CHEBI:43474"/>
        <dbReference type="ChEBI" id="CHEBI:57416"/>
        <dbReference type="ChEBI" id="CHEBI:57822"/>
        <dbReference type="ChEBI" id="CHEBI:456216"/>
        <dbReference type="EC" id="6.3.2.4"/>
    </reaction>
</comment>
<comment type="similarity">
    <text evidence="5 19">Belongs to the D-alanine--D-alanine ligase family.</text>
</comment>
<evidence type="ECO:0000256" key="20">
    <source>
        <dbReference type="PIRSR" id="PIRSR039102-1"/>
    </source>
</evidence>
<reference evidence="25 26" key="1">
    <citation type="journal article" date="2016" name="Nat. Commun.">
        <title>Thousands of microbial genomes shed light on interconnected biogeochemical processes in an aquifer system.</title>
        <authorList>
            <person name="Anantharaman K."/>
            <person name="Brown C.T."/>
            <person name="Hug L.A."/>
            <person name="Sharon I."/>
            <person name="Castelle C.J."/>
            <person name="Probst A.J."/>
            <person name="Thomas B.C."/>
            <person name="Singh A."/>
            <person name="Wilkins M.J."/>
            <person name="Karaoz U."/>
            <person name="Brodie E.L."/>
            <person name="Williams K.H."/>
            <person name="Hubbard S.S."/>
            <person name="Banfield J.F."/>
        </authorList>
    </citation>
    <scope>NUCLEOTIDE SEQUENCE [LARGE SCALE GENOMIC DNA]</scope>
</reference>
<dbReference type="FunFam" id="3.30.1490.20:FF:000007">
    <property type="entry name" value="D-alanine--D-alanine ligase"/>
    <property type="match status" value="1"/>
</dbReference>
<comment type="pathway">
    <text evidence="4 19">Cell wall biogenesis; peptidoglycan biosynthesis.</text>
</comment>
<dbReference type="PROSITE" id="PS00844">
    <property type="entry name" value="DALA_DALA_LIGASE_2"/>
    <property type="match status" value="1"/>
</dbReference>
<evidence type="ECO:0000256" key="22">
    <source>
        <dbReference type="PIRSR" id="PIRSR039102-3"/>
    </source>
</evidence>
<proteinExistence type="inferred from homology"/>
<feature type="binding site" evidence="22">
    <location>
        <position position="277"/>
    </location>
    <ligand>
        <name>Mg(2+)</name>
        <dbReference type="ChEBI" id="CHEBI:18420"/>
        <label>1</label>
    </ligand>
</feature>
<dbReference type="FunFam" id="3.30.470.20:FF:000008">
    <property type="entry name" value="D-alanine--D-alanine ligase"/>
    <property type="match status" value="1"/>
</dbReference>
<dbReference type="InterPro" id="IPR011761">
    <property type="entry name" value="ATP-grasp"/>
</dbReference>
<dbReference type="Gene3D" id="3.30.470.20">
    <property type="entry name" value="ATP-grasp fold, B domain"/>
    <property type="match status" value="1"/>
</dbReference>
<feature type="domain" description="ATP-grasp" evidence="24">
    <location>
        <begin position="104"/>
        <end position="310"/>
    </location>
</feature>
<keyword evidence="13 19" id="KW-0133">Cell shape</keyword>
<dbReference type="InterPro" id="IPR000291">
    <property type="entry name" value="D-Ala_lig_Van_CS"/>
</dbReference>
<organism evidence="25 26">
    <name type="scientific">Candidatus Uhrbacteria bacterium RIFCSPHIGHO2_02_FULL_57_19</name>
    <dbReference type="NCBI Taxonomy" id="1802391"/>
    <lineage>
        <taxon>Bacteria</taxon>
        <taxon>Candidatus Uhriibacteriota</taxon>
    </lineage>
</organism>
<feature type="binding site" evidence="22">
    <location>
        <position position="279"/>
    </location>
    <ligand>
        <name>Mg(2+)</name>
        <dbReference type="ChEBI" id="CHEBI:18420"/>
        <label>2</label>
    </ligand>
</feature>
<evidence type="ECO:0000256" key="8">
    <source>
        <dbReference type="ARBA" id="ARBA00022598"/>
    </source>
</evidence>
<evidence type="ECO:0000256" key="3">
    <source>
        <dbReference type="ARBA" id="ARBA00004496"/>
    </source>
</evidence>
<dbReference type="InterPro" id="IPR013815">
    <property type="entry name" value="ATP_grasp_subdomain_1"/>
</dbReference>
<evidence type="ECO:0000256" key="1">
    <source>
        <dbReference type="ARBA" id="ARBA00001936"/>
    </source>
</evidence>
<evidence type="ECO:0000259" key="24">
    <source>
        <dbReference type="PROSITE" id="PS50975"/>
    </source>
</evidence>
<keyword evidence="9 22" id="KW-0479">Metal-binding</keyword>
<evidence type="ECO:0000256" key="23">
    <source>
        <dbReference type="PROSITE-ProRule" id="PRU00409"/>
    </source>
</evidence>
<feature type="binding site" evidence="22">
    <location>
        <position position="277"/>
    </location>
    <ligand>
        <name>Mg(2+)</name>
        <dbReference type="ChEBI" id="CHEBI:18420"/>
        <label>2</label>
    </ligand>
</feature>
<evidence type="ECO:0000256" key="5">
    <source>
        <dbReference type="ARBA" id="ARBA00010871"/>
    </source>
</evidence>
<dbReference type="Gene3D" id="3.40.50.20">
    <property type="match status" value="2"/>
</dbReference>
<feature type="binding site" evidence="22">
    <location>
        <position position="264"/>
    </location>
    <ligand>
        <name>Mg(2+)</name>
        <dbReference type="ChEBI" id="CHEBI:18420"/>
        <label>1</label>
    </ligand>
</feature>
<feature type="binding site" evidence="21">
    <location>
        <begin position="145"/>
        <end position="147"/>
    </location>
    <ligand>
        <name>ATP</name>
        <dbReference type="ChEBI" id="CHEBI:30616"/>
    </ligand>
</feature>
<feature type="active site" evidence="20">
    <location>
        <position position="288"/>
    </location>
</feature>
<evidence type="ECO:0000256" key="10">
    <source>
        <dbReference type="ARBA" id="ARBA00022741"/>
    </source>
</evidence>
<dbReference type="GO" id="GO:0009252">
    <property type="term" value="P:peptidoglycan biosynthetic process"/>
    <property type="evidence" value="ECO:0007669"/>
    <property type="project" value="UniProtKB-UniRule"/>
</dbReference>
<keyword evidence="11 23" id="KW-0067">ATP-binding</keyword>
<dbReference type="PROSITE" id="PS00843">
    <property type="entry name" value="DALA_DALA_LIGASE_1"/>
    <property type="match status" value="1"/>
</dbReference>
<dbReference type="PANTHER" id="PTHR23132">
    <property type="entry name" value="D-ALANINE--D-ALANINE LIGASE"/>
    <property type="match status" value="1"/>
</dbReference>
<evidence type="ECO:0000256" key="16">
    <source>
        <dbReference type="ARBA" id="ARBA00023316"/>
    </source>
</evidence>
<dbReference type="PROSITE" id="PS50975">
    <property type="entry name" value="ATP_GRASP"/>
    <property type="match status" value="1"/>
</dbReference>
<dbReference type="EC" id="6.3.2.4" evidence="6 19"/>
<dbReference type="AlphaFoldDB" id="A0A1F7U211"/>
<evidence type="ECO:0000256" key="19">
    <source>
        <dbReference type="HAMAP-Rule" id="MF_00047"/>
    </source>
</evidence>